<dbReference type="InterPro" id="IPR019614">
    <property type="entry name" value="SAM-dep_methyl-trfase"/>
</dbReference>
<dbReference type="InterPro" id="IPR036974">
    <property type="entry name" value="PUA_sf"/>
</dbReference>
<dbReference type="GO" id="GO:0005737">
    <property type="term" value="C:cytoplasm"/>
    <property type="evidence" value="ECO:0007669"/>
    <property type="project" value="UniProtKB-SubCell"/>
</dbReference>
<dbReference type="GO" id="GO:0003723">
    <property type="term" value="F:RNA binding"/>
    <property type="evidence" value="ECO:0007669"/>
    <property type="project" value="InterPro"/>
</dbReference>
<gene>
    <name evidence="10" type="ORF">G3I74_09220</name>
</gene>
<evidence type="ECO:0000256" key="5">
    <source>
        <dbReference type="ARBA" id="ARBA00022679"/>
    </source>
</evidence>
<dbReference type="CDD" id="cd21153">
    <property type="entry name" value="PUA_RlmI"/>
    <property type="match status" value="1"/>
</dbReference>
<dbReference type="CDD" id="cd11572">
    <property type="entry name" value="RlmI_M_like"/>
    <property type="match status" value="1"/>
</dbReference>
<evidence type="ECO:0000313" key="11">
    <source>
        <dbReference type="Proteomes" id="UP000484885"/>
    </source>
</evidence>
<dbReference type="CDD" id="cd02440">
    <property type="entry name" value="AdoMet_MTases"/>
    <property type="match status" value="1"/>
</dbReference>
<keyword evidence="3" id="KW-0698">rRNA processing</keyword>
<dbReference type="Pfam" id="PF10672">
    <property type="entry name" value="Methyltrans_SAM"/>
    <property type="match status" value="1"/>
</dbReference>
<reference evidence="10 11" key="1">
    <citation type="submission" date="2020-02" db="EMBL/GenBank/DDBJ databases">
        <authorList>
            <person name="Zhang X.-Y."/>
        </authorList>
    </citation>
    <scope>NUCLEOTIDE SEQUENCE [LARGE SCALE GENOMIC DNA]</scope>
    <source>
        <strain evidence="10 11">C33</strain>
    </source>
</reference>
<evidence type="ECO:0000256" key="6">
    <source>
        <dbReference type="ARBA" id="ARBA00022691"/>
    </source>
</evidence>
<dbReference type="Pfam" id="PF17785">
    <property type="entry name" value="PUA_3"/>
    <property type="match status" value="1"/>
</dbReference>
<evidence type="ECO:0000256" key="1">
    <source>
        <dbReference type="ARBA" id="ARBA00004496"/>
    </source>
</evidence>
<keyword evidence="11" id="KW-1185">Reference proteome</keyword>
<dbReference type="RefSeq" id="WP_164211304.1">
    <property type="nucleotide sequence ID" value="NZ_JAAGSC010000041.1"/>
</dbReference>
<dbReference type="PANTHER" id="PTHR42873:SF1">
    <property type="entry name" value="S-ADENOSYLMETHIONINE-DEPENDENT METHYLTRANSFERASE DOMAIN-CONTAINING PROTEIN"/>
    <property type="match status" value="1"/>
</dbReference>
<keyword evidence="2" id="KW-0963">Cytoplasm</keyword>
<dbReference type="Gene3D" id="2.30.130.10">
    <property type="entry name" value="PUA domain"/>
    <property type="match status" value="1"/>
</dbReference>
<evidence type="ECO:0000256" key="7">
    <source>
        <dbReference type="ARBA" id="ARBA00038091"/>
    </source>
</evidence>
<evidence type="ECO:0000256" key="4">
    <source>
        <dbReference type="ARBA" id="ARBA00022603"/>
    </source>
</evidence>
<dbReference type="GO" id="GO:0008168">
    <property type="term" value="F:methyltransferase activity"/>
    <property type="evidence" value="ECO:0007669"/>
    <property type="project" value="UniProtKB-KW"/>
</dbReference>
<sequence length="400" mass="44359">MQTTDSIVLKKGEDRRLRAGHLWVFSNEVDVHTTPLTELVAGQTANVVDAAGRSVGTALVNPHSLICARLISRRPDVEPSAAWLLERMRSALAMRERFFSQPFYRMVFGESDGLPGLIVDRFGGFLVAQANTAGMDRLRPDIEQALQQLLQPDGVLWRNDAAVRELEGLGRSIEPGPGKLPDKLAVIEGDLRFEIELAASQKTGWYFDQQANRQRVWPLLGDCERVADLYAYHGAWGLGAAALGAARVECVDSSLPAVNAMRSNALANRLDDRVTATQQDVEQWLDARLAGKERFNAVIVDPPAFAPRARDVKVALAAYRRINEKALRLIRPGGLLVTCSCSAHVFEDRFIDIVQQAARHVDRDLQVLMRLEQGPDHPVMPAIPVTRYLKGLVVRVMESF</sequence>
<dbReference type="Gene3D" id="3.30.750.80">
    <property type="entry name" value="RNA methyltransferase domain (HRMD) like"/>
    <property type="match status" value="1"/>
</dbReference>
<comment type="subcellular location">
    <subcellularLocation>
        <location evidence="1">Cytoplasm</location>
    </subcellularLocation>
</comment>
<proteinExistence type="inferred from homology"/>
<keyword evidence="6" id="KW-0949">S-adenosyl-L-methionine</keyword>
<dbReference type="Gene3D" id="3.40.50.150">
    <property type="entry name" value="Vaccinia Virus protein VP39"/>
    <property type="match status" value="1"/>
</dbReference>
<dbReference type="GO" id="GO:0032259">
    <property type="term" value="P:methylation"/>
    <property type="evidence" value="ECO:0007669"/>
    <property type="project" value="UniProtKB-KW"/>
</dbReference>
<protein>
    <submittedName>
        <fullName evidence="10">Class I SAM-dependent rRNA methyltransferase</fullName>
    </submittedName>
</protein>
<dbReference type="EMBL" id="JAAGSC010000041">
    <property type="protein sequence ID" value="NDY95908.1"/>
    <property type="molecule type" value="Genomic_DNA"/>
</dbReference>
<dbReference type="InterPro" id="IPR015947">
    <property type="entry name" value="PUA-like_sf"/>
</dbReference>
<evidence type="ECO:0000259" key="8">
    <source>
        <dbReference type="Pfam" id="PF10672"/>
    </source>
</evidence>
<comment type="similarity">
    <text evidence="7">Belongs to the methyltransferase superfamily. RlmI family.</text>
</comment>
<evidence type="ECO:0000259" key="9">
    <source>
        <dbReference type="Pfam" id="PF17785"/>
    </source>
</evidence>
<dbReference type="SUPFAM" id="SSF53335">
    <property type="entry name" value="S-adenosyl-L-methionine-dependent methyltransferases"/>
    <property type="match status" value="1"/>
</dbReference>
<dbReference type="PROSITE" id="PS50890">
    <property type="entry name" value="PUA"/>
    <property type="match status" value="1"/>
</dbReference>
<comment type="caution">
    <text evidence="10">The sequence shown here is derived from an EMBL/GenBank/DDBJ whole genome shotgun (WGS) entry which is preliminary data.</text>
</comment>
<accession>A0A845UYV4</accession>
<dbReference type="InterPro" id="IPR029063">
    <property type="entry name" value="SAM-dependent_MTases_sf"/>
</dbReference>
<dbReference type="GO" id="GO:0006364">
    <property type="term" value="P:rRNA processing"/>
    <property type="evidence" value="ECO:0007669"/>
    <property type="project" value="UniProtKB-KW"/>
</dbReference>
<organism evidence="10 11">
    <name type="scientific">Wenzhouxiangella limi</name>
    <dbReference type="NCBI Taxonomy" id="2707351"/>
    <lineage>
        <taxon>Bacteria</taxon>
        <taxon>Pseudomonadati</taxon>
        <taxon>Pseudomonadota</taxon>
        <taxon>Gammaproteobacteria</taxon>
        <taxon>Chromatiales</taxon>
        <taxon>Wenzhouxiangellaceae</taxon>
        <taxon>Wenzhouxiangella</taxon>
    </lineage>
</organism>
<feature type="domain" description="S-adenosylmethionine-dependent methyltransferase" evidence="8">
    <location>
        <begin position="184"/>
        <end position="382"/>
    </location>
</feature>
<dbReference type="PANTHER" id="PTHR42873">
    <property type="entry name" value="RIBOSOMAL RNA LARGE SUBUNIT METHYLTRANSFERASE"/>
    <property type="match status" value="1"/>
</dbReference>
<evidence type="ECO:0000313" key="10">
    <source>
        <dbReference type="EMBL" id="NDY95908.1"/>
    </source>
</evidence>
<keyword evidence="5 10" id="KW-0808">Transferase</keyword>
<feature type="domain" description="RlmI-like PUA" evidence="9">
    <location>
        <begin position="7"/>
        <end position="73"/>
    </location>
</feature>
<evidence type="ECO:0000256" key="2">
    <source>
        <dbReference type="ARBA" id="ARBA00022490"/>
    </source>
</evidence>
<dbReference type="InterPro" id="IPR041532">
    <property type="entry name" value="RlmI-like_PUA"/>
</dbReference>
<dbReference type="SUPFAM" id="SSF88697">
    <property type="entry name" value="PUA domain-like"/>
    <property type="match status" value="1"/>
</dbReference>
<evidence type="ECO:0000256" key="3">
    <source>
        <dbReference type="ARBA" id="ARBA00022552"/>
    </source>
</evidence>
<dbReference type="Proteomes" id="UP000484885">
    <property type="component" value="Unassembled WGS sequence"/>
</dbReference>
<dbReference type="AlphaFoldDB" id="A0A845UYV4"/>
<name>A0A845UYV4_9GAMM</name>
<keyword evidence="4 10" id="KW-0489">Methyltransferase</keyword>